<comment type="caution">
    <text evidence="2">The sequence shown here is derived from an EMBL/GenBank/DDBJ whole genome shotgun (WGS) entry which is preliminary data.</text>
</comment>
<dbReference type="EMBL" id="JAPUFD010000001">
    <property type="protein sequence ID" value="MDI1485389.1"/>
    <property type="molecule type" value="Genomic_DNA"/>
</dbReference>
<reference evidence="2" key="1">
    <citation type="journal article" date="2023" name="Genome Biol. Evol.">
        <title>First Whole Genome Sequence and Flow Cytometry Genome Size Data for the Lichen-Forming Fungus Ramalina farinacea (Ascomycota).</title>
        <authorList>
            <person name="Llewellyn T."/>
            <person name="Mian S."/>
            <person name="Hill R."/>
            <person name="Leitch I.J."/>
            <person name="Gaya E."/>
        </authorList>
    </citation>
    <scope>NUCLEOTIDE SEQUENCE</scope>
    <source>
        <strain evidence="2">LIQ254RAFAR</strain>
    </source>
</reference>
<name>A0AA43QHD5_9LECA</name>
<feature type="region of interest" description="Disordered" evidence="1">
    <location>
        <begin position="176"/>
        <end position="303"/>
    </location>
</feature>
<evidence type="ECO:0000313" key="3">
    <source>
        <dbReference type="Proteomes" id="UP001161017"/>
    </source>
</evidence>
<accession>A0AA43QHD5</accession>
<gene>
    <name evidence="2" type="ORF">OHK93_000526</name>
</gene>
<evidence type="ECO:0000256" key="1">
    <source>
        <dbReference type="SAM" id="MobiDB-lite"/>
    </source>
</evidence>
<sequence length="303" mass="32647">MVFSRRTFLKALNFGLIFTNDIGVKIQRECKGLATFEPVCEYVTNIATIALPRPLPAANVTETIPVTIDAAQALSAGGESVLADNASDGEDWWPKTAKIWGYLELLLPFLVNFVLLDFLPARLWPANNDNNGQQGGDRIAEAIQRELAPLRALVADQERMIADLRAELNRRAHDGAEVDGAPEDPAQVGLPGEASSIAEPDGDNSIHTVGEGESEASGVANSGPGPDDEPEQAEGSSAEGGSEDGRPKRRTHRSKAGRANRHLRRAREREEEAERAEAERRASFAGLFEDVVGTPRVRLPGAA</sequence>
<feature type="compositionally biased region" description="Basic residues" evidence="1">
    <location>
        <begin position="247"/>
        <end position="266"/>
    </location>
</feature>
<feature type="compositionally biased region" description="Basic and acidic residues" evidence="1">
    <location>
        <begin position="267"/>
        <end position="282"/>
    </location>
</feature>
<keyword evidence="3" id="KW-1185">Reference proteome</keyword>
<dbReference type="Proteomes" id="UP001161017">
    <property type="component" value="Unassembled WGS sequence"/>
</dbReference>
<proteinExistence type="predicted"/>
<protein>
    <submittedName>
        <fullName evidence="2">Uncharacterized protein</fullName>
    </submittedName>
</protein>
<organism evidence="2 3">
    <name type="scientific">Ramalina farinacea</name>
    <dbReference type="NCBI Taxonomy" id="258253"/>
    <lineage>
        <taxon>Eukaryota</taxon>
        <taxon>Fungi</taxon>
        <taxon>Dikarya</taxon>
        <taxon>Ascomycota</taxon>
        <taxon>Pezizomycotina</taxon>
        <taxon>Lecanoromycetes</taxon>
        <taxon>OSLEUM clade</taxon>
        <taxon>Lecanoromycetidae</taxon>
        <taxon>Lecanorales</taxon>
        <taxon>Lecanorineae</taxon>
        <taxon>Ramalinaceae</taxon>
        <taxon>Ramalina</taxon>
    </lineage>
</organism>
<dbReference type="AlphaFoldDB" id="A0AA43QHD5"/>
<evidence type="ECO:0000313" key="2">
    <source>
        <dbReference type="EMBL" id="MDI1485389.1"/>
    </source>
</evidence>